<dbReference type="InterPro" id="IPR037359">
    <property type="entry name" value="NST/OST"/>
</dbReference>
<dbReference type="PANTHER" id="PTHR10605:SF56">
    <property type="entry name" value="BIFUNCTIONAL HEPARAN SULFATE N-DEACETYLASE_N-SULFOTRANSFERASE"/>
    <property type="match status" value="1"/>
</dbReference>
<proteinExistence type="predicted"/>
<accession>A0ABU4RXY2</accession>
<dbReference type="Proteomes" id="UP001273505">
    <property type="component" value="Unassembled WGS sequence"/>
</dbReference>
<keyword evidence="3" id="KW-1185">Reference proteome</keyword>
<dbReference type="InterPro" id="IPR027417">
    <property type="entry name" value="P-loop_NTPase"/>
</dbReference>
<protein>
    <submittedName>
        <fullName evidence="2">Sulfotransferase</fullName>
    </submittedName>
</protein>
<evidence type="ECO:0000313" key="3">
    <source>
        <dbReference type="Proteomes" id="UP001273505"/>
    </source>
</evidence>
<evidence type="ECO:0000313" key="2">
    <source>
        <dbReference type="EMBL" id="MDX6849032.1"/>
    </source>
</evidence>
<dbReference type="EMBL" id="JAXAFO010000008">
    <property type="protein sequence ID" value="MDX6849032.1"/>
    <property type="molecule type" value="Genomic_DNA"/>
</dbReference>
<name>A0ABU4RXY2_9GAMM</name>
<sequence>MTRTKGRSPDFFCIGAQRSGTSWLYHLLRKHPDVWLTPHKELHYFDCLHLSDDHATFFQERRIERLKTALERVGAPPGNEKLATARWFSHFALAEKLDDDWYTQLFRDCPAQRVTGDITPAYAMLPLEGFRHMARLSPSAKILFIMRDPAARVWSQIRFYATFFNNPGLLESESAIAFANTHESIARTRYDITLELIEKAFDEQQILTIFFEDLHHPDSTSSKINEIMNFLDIAAQPDQTLPPTQLAAPPAAIPNALLLHLERQYADMKDSLERRFGRLPESWRKAVL</sequence>
<dbReference type="SUPFAM" id="SSF52540">
    <property type="entry name" value="P-loop containing nucleoside triphosphate hydrolases"/>
    <property type="match status" value="1"/>
</dbReference>
<dbReference type="PANTHER" id="PTHR10605">
    <property type="entry name" value="HEPARAN SULFATE SULFOTRANSFERASE"/>
    <property type="match status" value="1"/>
</dbReference>
<dbReference type="RefSeq" id="WP_302723523.1">
    <property type="nucleotide sequence ID" value="NZ_JAULRU010000617.1"/>
</dbReference>
<reference evidence="2 3" key="1">
    <citation type="submission" date="2023-11" db="EMBL/GenBank/DDBJ databases">
        <title>Gilvimarinus fulvus sp. nov., isolated from the surface of Kelp.</title>
        <authorList>
            <person name="Sun Y.Y."/>
            <person name="Gong Y."/>
            <person name="Du Z.J."/>
        </authorList>
    </citation>
    <scope>NUCLEOTIDE SEQUENCE [LARGE SCALE GENOMIC DNA]</scope>
    <source>
        <strain evidence="2 3">SDUM040013</strain>
    </source>
</reference>
<keyword evidence="1" id="KW-0808">Transferase</keyword>
<organism evidence="2 3">
    <name type="scientific">Gilvimarinus gilvus</name>
    <dbReference type="NCBI Taxonomy" id="3058038"/>
    <lineage>
        <taxon>Bacteria</taxon>
        <taxon>Pseudomonadati</taxon>
        <taxon>Pseudomonadota</taxon>
        <taxon>Gammaproteobacteria</taxon>
        <taxon>Cellvibrionales</taxon>
        <taxon>Cellvibrionaceae</taxon>
        <taxon>Gilvimarinus</taxon>
    </lineage>
</organism>
<dbReference type="Pfam" id="PF13469">
    <property type="entry name" value="Sulfotransfer_3"/>
    <property type="match status" value="1"/>
</dbReference>
<comment type="caution">
    <text evidence="2">The sequence shown here is derived from an EMBL/GenBank/DDBJ whole genome shotgun (WGS) entry which is preliminary data.</text>
</comment>
<evidence type="ECO:0000256" key="1">
    <source>
        <dbReference type="ARBA" id="ARBA00022679"/>
    </source>
</evidence>
<gene>
    <name evidence="2" type="ORF">SCD92_06650</name>
</gene>
<dbReference type="Gene3D" id="3.40.50.300">
    <property type="entry name" value="P-loop containing nucleotide triphosphate hydrolases"/>
    <property type="match status" value="1"/>
</dbReference>